<dbReference type="AlphaFoldDB" id="A0A814G1F3"/>
<accession>A0A814G1F3</accession>
<sequence>MGLFDLGCTCNNVYEYHAQLIGCMKMHDTMALHQNVPKGPISFGQCEADLRQNYEMFPLSNVLSEQNSHTQQNSASMVTSTPTIMNCSAQTISNCNK</sequence>
<name>A0A814G1F3_ADIRI</name>
<reference evidence="1" key="1">
    <citation type="submission" date="2021-02" db="EMBL/GenBank/DDBJ databases">
        <authorList>
            <person name="Nowell W R."/>
        </authorList>
    </citation>
    <scope>NUCLEOTIDE SEQUENCE</scope>
</reference>
<evidence type="ECO:0000313" key="1">
    <source>
        <dbReference type="EMBL" id="CAF0988675.1"/>
    </source>
</evidence>
<dbReference type="EMBL" id="CAJNOJ010000058">
    <property type="protein sequence ID" value="CAF0988675.1"/>
    <property type="molecule type" value="Genomic_DNA"/>
</dbReference>
<protein>
    <submittedName>
        <fullName evidence="1">Uncharacterized protein</fullName>
    </submittedName>
</protein>
<comment type="caution">
    <text evidence="1">The sequence shown here is derived from an EMBL/GenBank/DDBJ whole genome shotgun (WGS) entry which is preliminary data.</text>
</comment>
<organism evidence="1 2">
    <name type="scientific">Adineta ricciae</name>
    <name type="common">Rotifer</name>
    <dbReference type="NCBI Taxonomy" id="249248"/>
    <lineage>
        <taxon>Eukaryota</taxon>
        <taxon>Metazoa</taxon>
        <taxon>Spiralia</taxon>
        <taxon>Gnathifera</taxon>
        <taxon>Rotifera</taxon>
        <taxon>Eurotatoria</taxon>
        <taxon>Bdelloidea</taxon>
        <taxon>Adinetida</taxon>
        <taxon>Adinetidae</taxon>
        <taxon>Adineta</taxon>
    </lineage>
</organism>
<evidence type="ECO:0000313" key="2">
    <source>
        <dbReference type="Proteomes" id="UP000663852"/>
    </source>
</evidence>
<gene>
    <name evidence="1" type="ORF">EDS130_LOCUS14270</name>
</gene>
<proteinExistence type="predicted"/>
<dbReference type="Proteomes" id="UP000663852">
    <property type="component" value="Unassembled WGS sequence"/>
</dbReference>